<protein>
    <submittedName>
        <fullName evidence="2">Uncharacterized protein</fullName>
    </submittedName>
</protein>
<keyword evidence="1" id="KW-0812">Transmembrane</keyword>
<dbReference type="AlphaFoldDB" id="A0AAE4BQE1"/>
<evidence type="ECO:0000313" key="2">
    <source>
        <dbReference type="EMBL" id="MDR6221194.1"/>
    </source>
</evidence>
<dbReference type="RefSeq" id="WP_309858815.1">
    <property type="nucleotide sequence ID" value="NZ_JAVDQJ010000023.1"/>
</dbReference>
<evidence type="ECO:0000313" key="3">
    <source>
        <dbReference type="Proteomes" id="UP001185331"/>
    </source>
</evidence>
<dbReference type="Proteomes" id="UP001185331">
    <property type="component" value="Unassembled WGS sequence"/>
</dbReference>
<accession>A0AAE4BQE1</accession>
<name>A0AAE4BQE1_9DEIO</name>
<dbReference type="EMBL" id="JAVDQK010000025">
    <property type="protein sequence ID" value="MDR6221194.1"/>
    <property type="molecule type" value="Genomic_DNA"/>
</dbReference>
<organism evidence="2 3">
    <name type="scientific">Deinococcus soli</name>
    <name type="common">ex Cha et al. 2016</name>
    <dbReference type="NCBI Taxonomy" id="1309411"/>
    <lineage>
        <taxon>Bacteria</taxon>
        <taxon>Thermotogati</taxon>
        <taxon>Deinococcota</taxon>
        <taxon>Deinococci</taxon>
        <taxon>Deinococcales</taxon>
        <taxon>Deinococcaceae</taxon>
        <taxon>Deinococcus</taxon>
    </lineage>
</organism>
<feature type="transmembrane region" description="Helical" evidence="1">
    <location>
        <begin position="6"/>
        <end position="26"/>
    </location>
</feature>
<keyword evidence="1" id="KW-0472">Membrane</keyword>
<comment type="caution">
    <text evidence="2">The sequence shown here is derived from an EMBL/GenBank/DDBJ whole genome shotgun (WGS) entry which is preliminary data.</text>
</comment>
<keyword evidence="1" id="KW-1133">Transmembrane helix</keyword>
<sequence length="40" mass="4294">MTTLLNSFGASLGILAAGLIFAYANWSSTSSVPWWRSCRG</sequence>
<reference evidence="2" key="1">
    <citation type="submission" date="2023-07" db="EMBL/GenBank/DDBJ databases">
        <title>Sorghum-associated microbial communities from plants grown in Nebraska, USA.</title>
        <authorList>
            <person name="Schachtman D."/>
        </authorList>
    </citation>
    <scope>NUCLEOTIDE SEQUENCE</scope>
    <source>
        <strain evidence="2">BE330</strain>
    </source>
</reference>
<proteinExistence type="predicted"/>
<evidence type="ECO:0000256" key="1">
    <source>
        <dbReference type="SAM" id="Phobius"/>
    </source>
</evidence>
<gene>
    <name evidence="2" type="ORF">J2Y00_004826</name>
</gene>